<feature type="binding site" evidence="15">
    <location>
        <position position="108"/>
    </location>
    <ligand>
        <name>ATP</name>
        <dbReference type="ChEBI" id="CHEBI:30616"/>
    </ligand>
</feature>
<proteinExistence type="inferred from homology"/>
<dbReference type="InterPro" id="IPR011009">
    <property type="entry name" value="Kinase-like_dom_sf"/>
</dbReference>
<dbReference type="FunFam" id="1.10.510.10:FF:000430">
    <property type="entry name" value="Protein kinase superfamily protein"/>
    <property type="match status" value="1"/>
</dbReference>
<evidence type="ECO:0000256" key="6">
    <source>
        <dbReference type="ARBA" id="ARBA00022679"/>
    </source>
</evidence>
<keyword evidence="11 17" id="KW-1133">Transmembrane helix</keyword>
<name>A0A498J4L8_MALDO</name>
<dbReference type="Proteomes" id="UP000290289">
    <property type="component" value="Chromosome 9"/>
</dbReference>
<dbReference type="GO" id="GO:0004674">
    <property type="term" value="F:protein serine/threonine kinase activity"/>
    <property type="evidence" value="ECO:0007669"/>
    <property type="project" value="UniProtKB-KW"/>
</dbReference>
<keyword evidence="7 17" id="KW-0812">Transmembrane</keyword>
<evidence type="ECO:0000256" key="11">
    <source>
        <dbReference type="ARBA" id="ARBA00022989"/>
    </source>
</evidence>
<comment type="similarity">
    <text evidence="2">Belongs to the UPF0496 family.</text>
</comment>
<protein>
    <recommendedName>
        <fullName evidence="3">non-specific serine/threonine protein kinase</fullName>
        <ecNumber evidence="3">2.7.11.1</ecNumber>
    </recommendedName>
</protein>
<sequence>MSASLAAILGGAAGAVTLVGISIILIWFCVSRNRSVPRTSETGSSDPSIQVGRHGGVELSMRETRCFHMEELSLATKHFSDKNLIGQGKFGEVYMGFLQDGMLVAIKKRPGTASQEFINEVVITVLTLQVHYLSAIQHRNIVTLLGYCQENNLQFLVYEYLHSGSVSSHLYGTGQHSREKLEFKNRLSIAQGAAKGLAHLHSLSPRLVHKDFKTANVLVDENFIAKVADAGIRNFLGRVDIAGSSSQVTADEMFLAPEVREFRRFSEKSDVYSFGVFLLELVSGREARDFASSDSNQNMVEWVCASVSLQLLECISHMMVQNIQEGSNVSCIIDERLGNSFTGEAMEGLIQVIMRCVEALSERRPSMSNVVTELDRIVEKEMSLTTIMGEGTSTVIPGRGTSSEASPSATLTHEYTRAVQSQSYNEIWSKVHQVHDHHHDPGHDELPLEEEDHDESDNEESRHRRSQRQHQLLLGRVLQPNRECVQEALRLAKPNTLTRLVSDYFDQSENTTQACLLLLHRSVYRARELYAPLHQLLDAVVHSDSVESSLSLNLSLSQSQCRRALDVFLQFDLHDNPFPSPDDADSPNLDNMRRCFSQLKLQLDSRLRSSRSKIRLIRRATLASALCFIGTAVGVAVSAVAVTVHALTAALVVVAAPPLCCTATSTGSGSGSGRSSSCCNCSTMTTTEKKEIANMKQLDAAAMGTCVLDNDLATIDRLVRRLHAAVEGDKLLVRLGLERGSVSGTAVDKHPIQEVMKQLHKSHPNFLQLVDELEEHICLCFNTVNRSRSLLFQHIYTL</sequence>
<evidence type="ECO:0000256" key="2">
    <source>
        <dbReference type="ARBA" id="ARBA00009074"/>
    </source>
</evidence>
<evidence type="ECO:0000256" key="13">
    <source>
        <dbReference type="ARBA" id="ARBA00047899"/>
    </source>
</evidence>
<feature type="compositionally biased region" description="Basic and acidic residues" evidence="16">
    <location>
        <begin position="433"/>
        <end position="446"/>
    </location>
</feature>
<evidence type="ECO:0000256" key="10">
    <source>
        <dbReference type="ARBA" id="ARBA00022840"/>
    </source>
</evidence>
<dbReference type="SUPFAM" id="SSF56112">
    <property type="entry name" value="Protein kinase-like (PK-like)"/>
    <property type="match status" value="1"/>
</dbReference>
<evidence type="ECO:0000256" key="5">
    <source>
        <dbReference type="ARBA" id="ARBA00022527"/>
    </source>
</evidence>
<dbReference type="InterPro" id="IPR007749">
    <property type="entry name" value="DUF677"/>
</dbReference>
<keyword evidence="10 15" id="KW-0067">ATP-binding</keyword>
<evidence type="ECO:0000256" key="17">
    <source>
        <dbReference type="SAM" id="Phobius"/>
    </source>
</evidence>
<evidence type="ECO:0000256" key="15">
    <source>
        <dbReference type="PROSITE-ProRule" id="PRU10141"/>
    </source>
</evidence>
<evidence type="ECO:0000256" key="16">
    <source>
        <dbReference type="SAM" id="MobiDB-lite"/>
    </source>
</evidence>
<reference evidence="19 20" key="1">
    <citation type="submission" date="2018-10" db="EMBL/GenBank/DDBJ databases">
        <title>A high-quality apple genome assembly.</title>
        <authorList>
            <person name="Hu J."/>
        </authorList>
    </citation>
    <scope>NUCLEOTIDE SEQUENCE [LARGE SCALE GENOMIC DNA]</scope>
    <source>
        <strain evidence="20">cv. HFTH1</strain>
        <tissue evidence="19">Young leaf</tissue>
    </source>
</reference>
<dbReference type="PANTHER" id="PTHR47982:SF20">
    <property type="entry name" value="NON-SPECIFIC SERINE_THREONINE PROTEIN KINASE"/>
    <property type="match status" value="1"/>
</dbReference>
<dbReference type="GO" id="GO:0005524">
    <property type="term" value="F:ATP binding"/>
    <property type="evidence" value="ECO:0007669"/>
    <property type="project" value="UniProtKB-UniRule"/>
</dbReference>
<evidence type="ECO:0000313" key="20">
    <source>
        <dbReference type="Proteomes" id="UP000290289"/>
    </source>
</evidence>
<evidence type="ECO:0000256" key="7">
    <source>
        <dbReference type="ARBA" id="ARBA00022692"/>
    </source>
</evidence>
<dbReference type="Pfam" id="PF05055">
    <property type="entry name" value="DUF677"/>
    <property type="match status" value="1"/>
</dbReference>
<dbReference type="PANTHER" id="PTHR47982">
    <property type="entry name" value="PROLINE-RICH RECEPTOR-LIKE PROTEIN KINASE PERK4"/>
    <property type="match status" value="1"/>
</dbReference>
<keyword evidence="12 17" id="KW-0472">Membrane</keyword>
<organism evidence="19 20">
    <name type="scientific">Malus domestica</name>
    <name type="common">Apple</name>
    <name type="synonym">Pyrus malus</name>
    <dbReference type="NCBI Taxonomy" id="3750"/>
    <lineage>
        <taxon>Eukaryota</taxon>
        <taxon>Viridiplantae</taxon>
        <taxon>Streptophyta</taxon>
        <taxon>Embryophyta</taxon>
        <taxon>Tracheophyta</taxon>
        <taxon>Spermatophyta</taxon>
        <taxon>Magnoliopsida</taxon>
        <taxon>eudicotyledons</taxon>
        <taxon>Gunneridae</taxon>
        <taxon>Pentapetalae</taxon>
        <taxon>rosids</taxon>
        <taxon>fabids</taxon>
        <taxon>Rosales</taxon>
        <taxon>Rosaceae</taxon>
        <taxon>Amygdaloideae</taxon>
        <taxon>Maleae</taxon>
        <taxon>Malus</taxon>
    </lineage>
</organism>
<dbReference type="AlphaFoldDB" id="A0A498J4L8"/>
<evidence type="ECO:0000313" key="19">
    <source>
        <dbReference type="EMBL" id="RXH89184.1"/>
    </source>
</evidence>
<comment type="catalytic activity">
    <reaction evidence="14">
        <text>L-seryl-[protein] + ATP = O-phospho-L-seryl-[protein] + ADP + H(+)</text>
        <dbReference type="Rhea" id="RHEA:17989"/>
        <dbReference type="Rhea" id="RHEA-COMP:9863"/>
        <dbReference type="Rhea" id="RHEA-COMP:11604"/>
        <dbReference type="ChEBI" id="CHEBI:15378"/>
        <dbReference type="ChEBI" id="CHEBI:29999"/>
        <dbReference type="ChEBI" id="CHEBI:30616"/>
        <dbReference type="ChEBI" id="CHEBI:83421"/>
        <dbReference type="ChEBI" id="CHEBI:456216"/>
        <dbReference type="EC" id="2.7.11.1"/>
    </reaction>
</comment>
<accession>A0A498J4L8</accession>
<dbReference type="Gene3D" id="1.10.510.10">
    <property type="entry name" value="Transferase(Phosphotransferase) domain 1"/>
    <property type="match status" value="1"/>
</dbReference>
<comment type="caution">
    <text evidence="19">The sequence shown here is derived from an EMBL/GenBank/DDBJ whole genome shotgun (WGS) entry which is preliminary data.</text>
</comment>
<feature type="domain" description="Protein kinase" evidence="18">
    <location>
        <begin position="79"/>
        <end position="378"/>
    </location>
</feature>
<comment type="catalytic activity">
    <reaction evidence="13">
        <text>L-threonyl-[protein] + ATP = O-phospho-L-threonyl-[protein] + ADP + H(+)</text>
        <dbReference type="Rhea" id="RHEA:46608"/>
        <dbReference type="Rhea" id="RHEA-COMP:11060"/>
        <dbReference type="Rhea" id="RHEA-COMP:11605"/>
        <dbReference type="ChEBI" id="CHEBI:15378"/>
        <dbReference type="ChEBI" id="CHEBI:30013"/>
        <dbReference type="ChEBI" id="CHEBI:30616"/>
        <dbReference type="ChEBI" id="CHEBI:61977"/>
        <dbReference type="ChEBI" id="CHEBI:456216"/>
        <dbReference type="EC" id="2.7.11.1"/>
    </reaction>
</comment>
<keyword evidence="5" id="KW-0723">Serine/threonine-protein kinase</keyword>
<feature type="region of interest" description="Disordered" evidence="16">
    <location>
        <begin position="433"/>
        <end position="472"/>
    </location>
</feature>
<dbReference type="PROSITE" id="PS00107">
    <property type="entry name" value="PROTEIN_KINASE_ATP"/>
    <property type="match status" value="1"/>
</dbReference>
<evidence type="ECO:0000256" key="9">
    <source>
        <dbReference type="ARBA" id="ARBA00022777"/>
    </source>
</evidence>
<gene>
    <name evidence="19" type="ORF">DVH24_031541</name>
</gene>
<evidence type="ECO:0000256" key="3">
    <source>
        <dbReference type="ARBA" id="ARBA00012513"/>
    </source>
</evidence>
<dbReference type="Pfam" id="PF07714">
    <property type="entry name" value="PK_Tyr_Ser-Thr"/>
    <property type="match status" value="1"/>
</dbReference>
<keyword evidence="20" id="KW-1185">Reference proteome</keyword>
<keyword evidence="4" id="KW-1003">Cell membrane</keyword>
<dbReference type="EC" id="2.7.11.1" evidence="3"/>
<keyword evidence="8 15" id="KW-0547">Nucleotide-binding</keyword>
<keyword evidence="6" id="KW-0808">Transferase</keyword>
<dbReference type="InterPro" id="IPR017441">
    <property type="entry name" value="Protein_kinase_ATP_BS"/>
</dbReference>
<dbReference type="InterPro" id="IPR008271">
    <property type="entry name" value="Ser/Thr_kinase_AS"/>
</dbReference>
<comment type="subcellular location">
    <subcellularLocation>
        <location evidence="1">Cell membrane</location>
        <topology evidence="1">Single-pass membrane protein</topology>
    </subcellularLocation>
</comment>
<dbReference type="InterPro" id="IPR000719">
    <property type="entry name" value="Prot_kinase_dom"/>
</dbReference>
<dbReference type="InterPro" id="IPR047117">
    <property type="entry name" value="PERK1-13-like"/>
</dbReference>
<keyword evidence="9" id="KW-0418">Kinase</keyword>
<feature type="compositionally biased region" description="Acidic residues" evidence="16">
    <location>
        <begin position="447"/>
        <end position="458"/>
    </location>
</feature>
<evidence type="ECO:0000256" key="4">
    <source>
        <dbReference type="ARBA" id="ARBA00022475"/>
    </source>
</evidence>
<evidence type="ECO:0000256" key="1">
    <source>
        <dbReference type="ARBA" id="ARBA00004162"/>
    </source>
</evidence>
<evidence type="ECO:0000256" key="12">
    <source>
        <dbReference type="ARBA" id="ARBA00023136"/>
    </source>
</evidence>
<evidence type="ECO:0000259" key="18">
    <source>
        <dbReference type="PROSITE" id="PS50011"/>
    </source>
</evidence>
<dbReference type="Gene3D" id="3.30.200.20">
    <property type="entry name" value="Phosphorylase Kinase, domain 1"/>
    <property type="match status" value="1"/>
</dbReference>
<evidence type="ECO:0000256" key="8">
    <source>
        <dbReference type="ARBA" id="ARBA00022741"/>
    </source>
</evidence>
<dbReference type="EMBL" id="RDQH01000335">
    <property type="protein sequence ID" value="RXH89184.1"/>
    <property type="molecule type" value="Genomic_DNA"/>
</dbReference>
<dbReference type="GO" id="GO:0005886">
    <property type="term" value="C:plasma membrane"/>
    <property type="evidence" value="ECO:0007669"/>
    <property type="project" value="UniProtKB-SubCell"/>
</dbReference>
<dbReference type="PROSITE" id="PS50011">
    <property type="entry name" value="PROTEIN_KINASE_DOM"/>
    <property type="match status" value="1"/>
</dbReference>
<feature type="transmembrane region" description="Helical" evidence="17">
    <location>
        <begin position="6"/>
        <end position="30"/>
    </location>
</feature>
<feature type="transmembrane region" description="Helical" evidence="17">
    <location>
        <begin position="622"/>
        <end position="655"/>
    </location>
</feature>
<dbReference type="PROSITE" id="PS00108">
    <property type="entry name" value="PROTEIN_KINASE_ST"/>
    <property type="match status" value="1"/>
</dbReference>
<dbReference type="InterPro" id="IPR001245">
    <property type="entry name" value="Ser-Thr/Tyr_kinase_cat_dom"/>
</dbReference>
<evidence type="ECO:0000256" key="14">
    <source>
        <dbReference type="ARBA" id="ARBA00048679"/>
    </source>
</evidence>